<evidence type="ECO:0000313" key="3">
    <source>
        <dbReference type="EMBL" id="CAK8986551.1"/>
    </source>
</evidence>
<feature type="compositionally biased region" description="Low complexity" evidence="1">
    <location>
        <begin position="211"/>
        <end position="224"/>
    </location>
</feature>
<feature type="chain" id="PRO_5047239306" evidence="2">
    <location>
        <begin position="21"/>
        <end position="224"/>
    </location>
</feature>
<accession>A0ABP0H8L5</accession>
<keyword evidence="2" id="KW-0732">Signal</keyword>
<comment type="caution">
    <text evidence="3">The sequence shown here is derived from an EMBL/GenBank/DDBJ whole genome shotgun (WGS) entry which is preliminary data.</text>
</comment>
<protein>
    <submittedName>
        <fullName evidence="3">Uncharacterized protein</fullName>
    </submittedName>
</protein>
<dbReference type="EMBL" id="CAXAMM010000225">
    <property type="protein sequence ID" value="CAK8986551.1"/>
    <property type="molecule type" value="Genomic_DNA"/>
</dbReference>
<reference evidence="3 4" key="1">
    <citation type="submission" date="2024-02" db="EMBL/GenBank/DDBJ databases">
        <authorList>
            <person name="Chen Y."/>
            <person name="Shah S."/>
            <person name="Dougan E. K."/>
            <person name="Thang M."/>
            <person name="Chan C."/>
        </authorList>
    </citation>
    <scope>NUCLEOTIDE SEQUENCE [LARGE SCALE GENOMIC DNA]</scope>
</reference>
<keyword evidence="4" id="KW-1185">Reference proteome</keyword>
<name>A0ABP0H8L5_9DINO</name>
<evidence type="ECO:0000256" key="2">
    <source>
        <dbReference type="SAM" id="SignalP"/>
    </source>
</evidence>
<feature type="region of interest" description="Disordered" evidence="1">
    <location>
        <begin position="177"/>
        <end position="224"/>
    </location>
</feature>
<gene>
    <name evidence="3" type="ORF">SCF082_LOCUS593</name>
</gene>
<dbReference type="Gene3D" id="3.30.70.260">
    <property type="match status" value="1"/>
</dbReference>
<evidence type="ECO:0000256" key="1">
    <source>
        <dbReference type="SAM" id="MobiDB-lite"/>
    </source>
</evidence>
<sequence>MGRLRASLLCFLSRILSTDADYHPPLYKIVDAKADIRDLDVGDVDDMEADVPMPFLEHLKDFRTKKNQPKWDLNSKEFQADPMSFMSGSGSGVTMAFVNLDIKWAEENGKHGTTALARSWSSLLENGGVKVQVYDTDPGSILIVNQNPMNNLKIKEFVMAQPHVDYYELNQRRSYPDGRTAPIVPDAERKERIAQIPGRLGDRRPEPVRKPAPTAKTGKGAKAE</sequence>
<feature type="signal peptide" evidence="2">
    <location>
        <begin position="1"/>
        <end position="20"/>
    </location>
</feature>
<evidence type="ECO:0000313" key="4">
    <source>
        <dbReference type="Proteomes" id="UP001642464"/>
    </source>
</evidence>
<dbReference type="Proteomes" id="UP001642464">
    <property type="component" value="Unassembled WGS sequence"/>
</dbReference>
<organism evidence="3 4">
    <name type="scientific">Durusdinium trenchii</name>
    <dbReference type="NCBI Taxonomy" id="1381693"/>
    <lineage>
        <taxon>Eukaryota</taxon>
        <taxon>Sar</taxon>
        <taxon>Alveolata</taxon>
        <taxon>Dinophyceae</taxon>
        <taxon>Suessiales</taxon>
        <taxon>Symbiodiniaceae</taxon>
        <taxon>Durusdinium</taxon>
    </lineage>
</organism>
<proteinExistence type="predicted"/>
<feature type="compositionally biased region" description="Basic and acidic residues" evidence="1">
    <location>
        <begin position="200"/>
        <end position="209"/>
    </location>
</feature>